<evidence type="ECO:0000313" key="2">
    <source>
        <dbReference type="EMBL" id="GAJ22038.1"/>
    </source>
</evidence>
<name>X1UX24_9ZZZZ</name>
<feature type="coiled-coil region" evidence="1">
    <location>
        <begin position="135"/>
        <end position="187"/>
    </location>
</feature>
<dbReference type="SUPFAM" id="SSF57997">
    <property type="entry name" value="Tropomyosin"/>
    <property type="match status" value="1"/>
</dbReference>
<organism evidence="2">
    <name type="scientific">marine sediment metagenome</name>
    <dbReference type="NCBI Taxonomy" id="412755"/>
    <lineage>
        <taxon>unclassified sequences</taxon>
        <taxon>metagenomes</taxon>
        <taxon>ecological metagenomes</taxon>
    </lineage>
</organism>
<comment type="caution">
    <text evidence="2">The sequence shown here is derived from an EMBL/GenBank/DDBJ whole genome shotgun (WGS) entry which is preliminary data.</text>
</comment>
<evidence type="ECO:0000256" key="1">
    <source>
        <dbReference type="SAM" id="Coils"/>
    </source>
</evidence>
<feature type="coiled-coil region" evidence="1">
    <location>
        <begin position="7"/>
        <end position="90"/>
    </location>
</feature>
<gene>
    <name evidence="2" type="ORF">S12H4_57264</name>
</gene>
<dbReference type="Gene3D" id="1.20.5.170">
    <property type="match status" value="1"/>
</dbReference>
<keyword evidence="1" id="KW-0175">Coiled coil</keyword>
<dbReference type="AlphaFoldDB" id="X1UX24"/>
<feature type="non-terminal residue" evidence="2">
    <location>
        <position position="203"/>
    </location>
</feature>
<dbReference type="EMBL" id="BARW01037002">
    <property type="protein sequence ID" value="GAJ22038.1"/>
    <property type="molecule type" value="Genomic_DNA"/>
</dbReference>
<proteinExistence type="predicted"/>
<protein>
    <submittedName>
        <fullName evidence="2">Uncharacterized protein</fullName>
    </submittedName>
</protein>
<accession>X1UX24</accession>
<feature type="non-terminal residue" evidence="2">
    <location>
        <position position="1"/>
    </location>
</feature>
<sequence>EKKAADLEPMSRQYEDCRKQLAELTRQREDLASVVAGLEQKYKLLNPRVKDLGKREQDLSHRITDMELRAQKAEATFTTLSKELQRLQDIGLSFEALAEFNERLQVVAKRHAIKPGGLEDRLLHELESLDKGLGLEALIQSRQQELDKIEQATTNTKKELETTKAVVASLKQEKTNLEASIKETREQVGREIAKIMPIAQDTI</sequence>
<reference evidence="2" key="1">
    <citation type="journal article" date="2014" name="Front. Microbiol.">
        <title>High frequency of phylogenetically diverse reductive dehalogenase-homologous genes in deep subseafloor sedimentary metagenomes.</title>
        <authorList>
            <person name="Kawai M."/>
            <person name="Futagami T."/>
            <person name="Toyoda A."/>
            <person name="Takaki Y."/>
            <person name="Nishi S."/>
            <person name="Hori S."/>
            <person name="Arai W."/>
            <person name="Tsubouchi T."/>
            <person name="Morono Y."/>
            <person name="Uchiyama I."/>
            <person name="Ito T."/>
            <person name="Fujiyama A."/>
            <person name="Inagaki F."/>
            <person name="Takami H."/>
        </authorList>
    </citation>
    <scope>NUCLEOTIDE SEQUENCE</scope>
    <source>
        <strain evidence="2">Expedition CK06-06</strain>
    </source>
</reference>